<dbReference type="EMBL" id="LRGB01002625">
    <property type="protein sequence ID" value="KZS06741.1"/>
    <property type="molecule type" value="Genomic_DNA"/>
</dbReference>
<sequence>MVKRKDPLQLSSTCASKIKNKSVEMSWWGTDEHHSKQNTALTVLGASSEGFTIIDLLKHSV</sequence>
<accession>A0A164PDV7</accession>
<dbReference type="Proteomes" id="UP000076858">
    <property type="component" value="Unassembled WGS sequence"/>
</dbReference>
<proteinExistence type="predicted"/>
<reference evidence="1 2" key="1">
    <citation type="submission" date="2016-03" db="EMBL/GenBank/DDBJ databases">
        <title>EvidentialGene: Evidence-directed Construction of Genes on Genomes.</title>
        <authorList>
            <person name="Gilbert D.G."/>
            <person name="Choi J.-H."/>
            <person name="Mockaitis K."/>
            <person name="Colbourne J."/>
            <person name="Pfrender M."/>
        </authorList>
    </citation>
    <scope>NUCLEOTIDE SEQUENCE [LARGE SCALE GENOMIC DNA]</scope>
    <source>
        <strain evidence="1 2">Xinb3</strain>
        <tissue evidence="1">Complete organism</tissue>
    </source>
</reference>
<evidence type="ECO:0000313" key="2">
    <source>
        <dbReference type="Proteomes" id="UP000076858"/>
    </source>
</evidence>
<dbReference type="AlphaFoldDB" id="A0A164PDV7"/>
<protein>
    <submittedName>
        <fullName evidence="1">Uncharacterized protein</fullName>
    </submittedName>
</protein>
<comment type="caution">
    <text evidence="1">The sequence shown here is derived from an EMBL/GenBank/DDBJ whole genome shotgun (WGS) entry which is preliminary data.</text>
</comment>
<evidence type="ECO:0000313" key="1">
    <source>
        <dbReference type="EMBL" id="KZS06741.1"/>
    </source>
</evidence>
<keyword evidence="2" id="KW-1185">Reference proteome</keyword>
<organism evidence="1 2">
    <name type="scientific">Daphnia magna</name>
    <dbReference type="NCBI Taxonomy" id="35525"/>
    <lineage>
        <taxon>Eukaryota</taxon>
        <taxon>Metazoa</taxon>
        <taxon>Ecdysozoa</taxon>
        <taxon>Arthropoda</taxon>
        <taxon>Crustacea</taxon>
        <taxon>Branchiopoda</taxon>
        <taxon>Diplostraca</taxon>
        <taxon>Cladocera</taxon>
        <taxon>Anomopoda</taxon>
        <taxon>Daphniidae</taxon>
        <taxon>Daphnia</taxon>
    </lineage>
</organism>
<gene>
    <name evidence="1" type="ORF">APZ42_029708</name>
</gene>
<name>A0A164PDV7_9CRUS</name>